<dbReference type="OrthoDB" id="8964969at2759"/>
<proteinExistence type="predicted"/>
<evidence type="ECO:0000256" key="1">
    <source>
        <dbReference type="SAM" id="MobiDB-lite"/>
    </source>
</evidence>
<dbReference type="EMBL" id="JAINUF010000023">
    <property type="protein sequence ID" value="KAJ8333412.1"/>
    <property type="molecule type" value="Genomic_DNA"/>
</dbReference>
<evidence type="ECO:0000313" key="3">
    <source>
        <dbReference type="Proteomes" id="UP001152622"/>
    </source>
</evidence>
<comment type="caution">
    <text evidence="2">The sequence shown here is derived from an EMBL/GenBank/DDBJ whole genome shotgun (WGS) entry which is preliminary data.</text>
</comment>
<sequence length="658" mass="74470">MTLPKNAAACPLCAKTMASVAKHLRVVHRVASVRERVVLTKLATGRIDIRKCPCPVPACSFRGHKLDRHLVRSHVELTQKQRQAYSHRAKREEAIAQLGQLRASDPAVPMVSQLDLQASEGGPAEREVAEDGGCQNPACDRQRQDLEDKVSRLEKELRALRRCFRRYVRRRVVREAAAGTEEEAAETEEQEEAAETEEKEEAAETEEEAGPSPAKRMKWPQRSGEKEKEKEGEPGSAQRKLSFGSGSGKGSTVRFIRFPASVVEGQPDKGLPGLEFMSAGQTDLWTWSFLCQPQRILEWAGHIQQGGLQVTTARFYLINVRNFVEYMKETPPANARLNSAQLTVVLRTVKQALLTMSRKVVLRQLAVKASKVSKVVAKDTLQDIKTAPLTHLAVRTRFYGYLAAFLQSLYGHRSGVLTNMTVPEVLQAEGDETIGYVINVNQHKTNRQFGAAQIYLEPDEYEWMRTWVDLRKTRAPMNNLFFSMTGMGPAKSLLKFFKQVWAEMGLPGKPTFTDIRTAVATHNHTVNDPEVRKMVAEYMCHDLTTQNRFYALHHGVREAKTRRIFTKASRTRFYGYLAAFLQSLYGHRSGVLTNMTVPEVLQAEGDETIGYVINVNQHKTNRQFGAAQIYLEPDEYEWMRTWVDLRKTRAPMNNYSSQ</sequence>
<dbReference type="InterPro" id="IPR011010">
    <property type="entry name" value="DNA_brk_join_enz"/>
</dbReference>
<feature type="region of interest" description="Disordered" evidence="1">
    <location>
        <begin position="176"/>
        <end position="249"/>
    </location>
</feature>
<dbReference type="SUPFAM" id="SSF56349">
    <property type="entry name" value="DNA breaking-rejoining enzymes"/>
    <property type="match status" value="1"/>
</dbReference>
<gene>
    <name evidence="2" type="ORF">SKAU_G00414200</name>
</gene>
<protein>
    <submittedName>
        <fullName evidence="2">Uncharacterized protein</fullName>
    </submittedName>
</protein>
<feature type="compositionally biased region" description="Acidic residues" evidence="1">
    <location>
        <begin position="180"/>
        <end position="209"/>
    </location>
</feature>
<keyword evidence="3" id="KW-1185">Reference proteome</keyword>
<organism evidence="2 3">
    <name type="scientific">Synaphobranchus kaupii</name>
    <name type="common">Kaup's arrowtooth eel</name>
    <dbReference type="NCBI Taxonomy" id="118154"/>
    <lineage>
        <taxon>Eukaryota</taxon>
        <taxon>Metazoa</taxon>
        <taxon>Chordata</taxon>
        <taxon>Craniata</taxon>
        <taxon>Vertebrata</taxon>
        <taxon>Euteleostomi</taxon>
        <taxon>Actinopterygii</taxon>
        <taxon>Neopterygii</taxon>
        <taxon>Teleostei</taxon>
        <taxon>Anguilliformes</taxon>
        <taxon>Synaphobranchidae</taxon>
        <taxon>Synaphobranchus</taxon>
    </lineage>
</organism>
<dbReference type="GO" id="GO:0003677">
    <property type="term" value="F:DNA binding"/>
    <property type="evidence" value="ECO:0007669"/>
    <property type="project" value="InterPro"/>
</dbReference>
<accession>A0A9Q1E755</accession>
<reference evidence="2" key="1">
    <citation type="journal article" date="2023" name="Science">
        <title>Genome structures resolve the early diversification of teleost fishes.</title>
        <authorList>
            <person name="Parey E."/>
            <person name="Louis A."/>
            <person name="Montfort J."/>
            <person name="Bouchez O."/>
            <person name="Roques C."/>
            <person name="Iampietro C."/>
            <person name="Lluch J."/>
            <person name="Castinel A."/>
            <person name="Donnadieu C."/>
            <person name="Desvignes T."/>
            <person name="Floi Bucao C."/>
            <person name="Jouanno E."/>
            <person name="Wen M."/>
            <person name="Mejri S."/>
            <person name="Dirks R."/>
            <person name="Jansen H."/>
            <person name="Henkel C."/>
            <person name="Chen W.J."/>
            <person name="Zahm M."/>
            <person name="Cabau C."/>
            <person name="Klopp C."/>
            <person name="Thompson A.W."/>
            <person name="Robinson-Rechavi M."/>
            <person name="Braasch I."/>
            <person name="Lecointre G."/>
            <person name="Bobe J."/>
            <person name="Postlethwait J.H."/>
            <person name="Berthelot C."/>
            <person name="Roest Crollius H."/>
            <person name="Guiguen Y."/>
        </authorList>
    </citation>
    <scope>NUCLEOTIDE SEQUENCE</scope>
    <source>
        <strain evidence="2">WJC10195</strain>
    </source>
</reference>
<feature type="compositionally biased region" description="Basic and acidic residues" evidence="1">
    <location>
        <begin position="223"/>
        <end position="233"/>
    </location>
</feature>
<feature type="region of interest" description="Disordered" evidence="1">
    <location>
        <begin position="118"/>
        <end position="140"/>
    </location>
</feature>
<evidence type="ECO:0000313" key="2">
    <source>
        <dbReference type="EMBL" id="KAJ8333412.1"/>
    </source>
</evidence>
<dbReference type="AlphaFoldDB" id="A0A9Q1E755"/>
<name>A0A9Q1E755_SYNKA</name>
<dbReference type="Proteomes" id="UP001152622">
    <property type="component" value="Chromosome 23"/>
</dbReference>